<feature type="non-terminal residue" evidence="1">
    <location>
        <position position="1"/>
    </location>
</feature>
<keyword evidence="2" id="KW-1185">Reference proteome</keyword>
<organism evidence="1 2">
    <name type="scientific">Racocetra persica</name>
    <dbReference type="NCBI Taxonomy" id="160502"/>
    <lineage>
        <taxon>Eukaryota</taxon>
        <taxon>Fungi</taxon>
        <taxon>Fungi incertae sedis</taxon>
        <taxon>Mucoromycota</taxon>
        <taxon>Glomeromycotina</taxon>
        <taxon>Glomeromycetes</taxon>
        <taxon>Diversisporales</taxon>
        <taxon>Gigasporaceae</taxon>
        <taxon>Racocetra</taxon>
    </lineage>
</organism>
<gene>
    <name evidence="1" type="ORF">RPERSI_LOCUS36431</name>
</gene>
<protein>
    <submittedName>
        <fullName evidence="1">27277_t:CDS:1</fullName>
    </submittedName>
</protein>
<dbReference type="EMBL" id="CAJVQC010174473">
    <property type="protein sequence ID" value="CAG8851147.1"/>
    <property type="molecule type" value="Genomic_DNA"/>
</dbReference>
<sequence>TIGGGETLKNAYKKAIKKVLARKYKKAKKQRKPCGSLTRENKAWDNHCCPCYYQEKRESSQAYTNYQQVYKQVARKQQAKIQQLKLLREYAGCVECGSQE</sequence>
<feature type="non-terminal residue" evidence="1">
    <location>
        <position position="100"/>
    </location>
</feature>
<comment type="caution">
    <text evidence="1">The sequence shown here is derived from an EMBL/GenBank/DDBJ whole genome shotgun (WGS) entry which is preliminary data.</text>
</comment>
<proteinExistence type="predicted"/>
<evidence type="ECO:0000313" key="2">
    <source>
        <dbReference type="Proteomes" id="UP000789920"/>
    </source>
</evidence>
<dbReference type="Proteomes" id="UP000789920">
    <property type="component" value="Unassembled WGS sequence"/>
</dbReference>
<accession>A0ACA9SZ49</accession>
<name>A0ACA9SZ49_9GLOM</name>
<reference evidence="1" key="1">
    <citation type="submission" date="2021-06" db="EMBL/GenBank/DDBJ databases">
        <authorList>
            <person name="Kallberg Y."/>
            <person name="Tangrot J."/>
            <person name="Rosling A."/>
        </authorList>
    </citation>
    <scope>NUCLEOTIDE SEQUENCE</scope>
    <source>
        <strain evidence="1">MA461A</strain>
    </source>
</reference>
<evidence type="ECO:0000313" key="1">
    <source>
        <dbReference type="EMBL" id="CAG8851147.1"/>
    </source>
</evidence>